<evidence type="ECO:0000313" key="2">
    <source>
        <dbReference type="Proteomes" id="UP001256588"/>
    </source>
</evidence>
<dbReference type="RefSeq" id="WP_310231909.1">
    <property type="nucleotide sequence ID" value="NZ_JAVDWO010000001.1"/>
</dbReference>
<sequence>MFHKNAGCAAATGGPATLDSDDAWPGATHAVLQATSTERFEFRLAMRSQASEVITIKVLHKADGRYWQTLCLARMQLRLPQSSMCPGAVFEWGPATHRFEDRWARRAEDDTRADGVSRAPA</sequence>
<comment type="caution">
    <text evidence="1">The sequence shown here is derived from an EMBL/GenBank/DDBJ whole genome shotgun (WGS) entry which is preliminary data.</text>
</comment>
<name>A0ABU1XS08_9GAMM</name>
<organism evidence="1 2">
    <name type="scientific">Luteimonas terrae</name>
    <dbReference type="NCBI Taxonomy" id="1530191"/>
    <lineage>
        <taxon>Bacteria</taxon>
        <taxon>Pseudomonadati</taxon>
        <taxon>Pseudomonadota</taxon>
        <taxon>Gammaproteobacteria</taxon>
        <taxon>Lysobacterales</taxon>
        <taxon>Lysobacteraceae</taxon>
        <taxon>Luteimonas</taxon>
    </lineage>
</organism>
<gene>
    <name evidence="1" type="ORF">J2W68_000253</name>
</gene>
<dbReference type="Proteomes" id="UP001256588">
    <property type="component" value="Unassembled WGS sequence"/>
</dbReference>
<accession>A0ABU1XS08</accession>
<reference evidence="1 2" key="1">
    <citation type="submission" date="2023-07" db="EMBL/GenBank/DDBJ databases">
        <title>Sorghum-associated microbial communities from plants grown in Nebraska, USA.</title>
        <authorList>
            <person name="Schachtman D."/>
        </authorList>
    </citation>
    <scope>NUCLEOTIDE SEQUENCE [LARGE SCALE GENOMIC DNA]</scope>
    <source>
        <strain evidence="1 2">4099</strain>
    </source>
</reference>
<keyword evidence="2" id="KW-1185">Reference proteome</keyword>
<dbReference type="EMBL" id="JAVDWO010000001">
    <property type="protein sequence ID" value="MDR7191551.1"/>
    <property type="molecule type" value="Genomic_DNA"/>
</dbReference>
<proteinExistence type="predicted"/>
<protein>
    <submittedName>
        <fullName evidence="1">Uncharacterized protein</fullName>
    </submittedName>
</protein>
<evidence type="ECO:0000313" key="1">
    <source>
        <dbReference type="EMBL" id="MDR7191551.1"/>
    </source>
</evidence>